<evidence type="ECO:0000313" key="5">
    <source>
        <dbReference type="RefSeq" id="XP_031565306.1"/>
    </source>
</evidence>
<gene>
    <name evidence="5" type="primary">LOC116300565</name>
</gene>
<keyword evidence="1 2" id="KW-0175">Coiled coil</keyword>
<reference evidence="5" key="1">
    <citation type="submission" date="2025-08" db="UniProtKB">
        <authorList>
            <consortium name="RefSeq"/>
        </authorList>
    </citation>
    <scope>IDENTIFICATION</scope>
    <source>
        <tissue evidence="5">Tentacle</tissue>
    </source>
</reference>
<accession>A0A6P8ICJ4</accession>
<feature type="region of interest" description="Disordered" evidence="3">
    <location>
        <begin position="286"/>
        <end position="311"/>
    </location>
</feature>
<evidence type="ECO:0000256" key="3">
    <source>
        <dbReference type="SAM" id="MobiDB-lite"/>
    </source>
</evidence>
<dbReference type="PANTHER" id="PTHR21549">
    <property type="entry name" value="MUTATED IN BLADDER CANCER 1"/>
    <property type="match status" value="1"/>
</dbReference>
<proteinExistence type="predicted"/>
<dbReference type="PANTHER" id="PTHR21549:SF0">
    <property type="entry name" value="COILED-COIL DOMAIN-CONTAINING PROTEIN 112"/>
    <property type="match status" value="1"/>
</dbReference>
<dbReference type="InParanoid" id="A0A6P8ICJ4"/>
<dbReference type="OrthoDB" id="2152435at2759"/>
<evidence type="ECO:0000256" key="2">
    <source>
        <dbReference type="SAM" id="Coils"/>
    </source>
</evidence>
<dbReference type="GeneID" id="116300565"/>
<feature type="coiled-coil region" evidence="2">
    <location>
        <begin position="124"/>
        <end position="169"/>
    </location>
</feature>
<name>A0A6P8ICJ4_ACTTE</name>
<feature type="compositionally biased region" description="Basic and acidic residues" evidence="3">
    <location>
        <begin position="22"/>
        <end position="40"/>
    </location>
</feature>
<feature type="region of interest" description="Disordered" evidence="3">
    <location>
        <begin position="427"/>
        <end position="481"/>
    </location>
</feature>
<dbReference type="FunCoup" id="A0A6P8ICJ4">
    <property type="interactions" value="174"/>
</dbReference>
<feature type="region of interest" description="Disordered" evidence="3">
    <location>
        <begin position="386"/>
        <end position="405"/>
    </location>
</feature>
<dbReference type="InterPro" id="IPR039902">
    <property type="entry name" value="CCDC148/CCDC112"/>
</dbReference>
<dbReference type="RefSeq" id="XP_031565306.1">
    <property type="nucleotide sequence ID" value="XM_031709446.1"/>
</dbReference>
<feature type="compositionally biased region" description="Basic and acidic residues" evidence="3">
    <location>
        <begin position="437"/>
        <end position="468"/>
    </location>
</feature>
<keyword evidence="4" id="KW-1185">Reference proteome</keyword>
<evidence type="ECO:0000256" key="1">
    <source>
        <dbReference type="ARBA" id="ARBA00023054"/>
    </source>
</evidence>
<sequence length="481" mass="56990">MATYKKKNVDEHKNKVAVQENPTEKQGKHGRPKTENRKRNEFFEQVDSLNREYNSLEKERNTLMFSRRSDFRKEYCSFEDSDVKSLNEKTAEKQHLKQQLGKIRGSVSKFQRELLDVKPSPSFVQKLKDMMEEIESSIMAFKEQQQKIYDGLIQEEKSTQQEITAMEKKFDSWCQLPAPSTVAANVKRTTSTVTASLPPAVAAFEKFLVQTGGHQGGWDDYDNQLFLKLKAKYKNNETFLRMAGSAIPGKNFDEVRQHNEWFIQYLELKESKRKAILEWKQNKKEEKDDSFMKTEETEEDDQIKKKNEKLENERAERLSKLAEYKAQKELEKAKLQEQQFQEEMNKMKEREKEEKKRLELKAQVEEYARCRAEEEKVMREAEEARKAQLRKESKPSTEEINRIRERNTKILKEKQAVIKAKEEEIKEKERRLRKLKSQVEVKAERDPSRLYKLTRGLEERRKESKDGSGAKGPMLHMPHRY</sequence>
<feature type="compositionally biased region" description="Basic and acidic residues" evidence="3">
    <location>
        <begin position="302"/>
        <end position="311"/>
    </location>
</feature>
<feature type="region of interest" description="Disordered" evidence="3">
    <location>
        <begin position="1"/>
        <end position="40"/>
    </location>
</feature>
<organism evidence="4 5">
    <name type="scientific">Actinia tenebrosa</name>
    <name type="common">Australian red waratah sea anemone</name>
    <dbReference type="NCBI Taxonomy" id="6105"/>
    <lineage>
        <taxon>Eukaryota</taxon>
        <taxon>Metazoa</taxon>
        <taxon>Cnidaria</taxon>
        <taxon>Anthozoa</taxon>
        <taxon>Hexacorallia</taxon>
        <taxon>Actiniaria</taxon>
        <taxon>Actiniidae</taxon>
        <taxon>Actinia</taxon>
    </lineage>
</organism>
<protein>
    <submittedName>
        <fullName evidence="5">Coiled-coil domain-containing protein 112-like</fullName>
    </submittedName>
</protein>
<dbReference type="AlphaFoldDB" id="A0A6P8ICJ4"/>
<evidence type="ECO:0000313" key="4">
    <source>
        <dbReference type="Proteomes" id="UP000515163"/>
    </source>
</evidence>
<dbReference type="KEGG" id="aten:116300565"/>
<dbReference type="Proteomes" id="UP000515163">
    <property type="component" value="Unplaced"/>
</dbReference>
<feature type="compositionally biased region" description="Basic and acidic residues" evidence="3">
    <location>
        <begin position="286"/>
        <end position="295"/>
    </location>
</feature>